<dbReference type="OrthoDB" id="10248537at2759"/>
<dbReference type="SMART" id="SM00054">
    <property type="entry name" value="EFh"/>
    <property type="match status" value="3"/>
</dbReference>
<dbReference type="Gene3D" id="1.10.238.10">
    <property type="entry name" value="EF-hand"/>
    <property type="match status" value="1"/>
</dbReference>
<evidence type="ECO:0000313" key="7">
    <source>
        <dbReference type="EMBL" id="ROT66299.1"/>
    </source>
</evidence>
<dbReference type="PANTHER" id="PTHR46212:SF3">
    <property type="entry name" value="GH27120P"/>
    <property type="match status" value="1"/>
</dbReference>
<comment type="subcellular location">
    <subcellularLocation>
        <location evidence="1">Cytoplasm</location>
    </subcellularLocation>
</comment>
<dbReference type="EMBL" id="QCYY01002961">
    <property type="protein sequence ID" value="ROT66299.1"/>
    <property type="molecule type" value="Genomic_DNA"/>
</dbReference>
<keyword evidence="5" id="KW-0106">Calcium</keyword>
<accession>A0A423SQ53</accession>
<feature type="domain" description="EF-hand" evidence="6">
    <location>
        <begin position="1"/>
        <end position="35"/>
    </location>
</feature>
<name>A0A423SQ53_PENVA</name>
<dbReference type="STRING" id="6689.A0A423SQ53"/>
<evidence type="ECO:0000256" key="5">
    <source>
        <dbReference type="ARBA" id="ARBA00022837"/>
    </source>
</evidence>
<evidence type="ECO:0000259" key="6">
    <source>
        <dbReference type="PROSITE" id="PS50222"/>
    </source>
</evidence>
<evidence type="ECO:0000256" key="2">
    <source>
        <dbReference type="ARBA" id="ARBA00022490"/>
    </source>
</evidence>
<dbReference type="GO" id="GO:0048306">
    <property type="term" value="F:calcium-dependent protein binding"/>
    <property type="evidence" value="ECO:0007669"/>
    <property type="project" value="UniProtKB-ARBA"/>
</dbReference>
<gene>
    <name evidence="7" type="ORF">C7M84_015689</name>
</gene>
<keyword evidence="4" id="KW-0677">Repeat</keyword>
<evidence type="ECO:0000313" key="8">
    <source>
        <dbReference type="Proteomes" id="UP000283509"/>
    </source>
</evidence>
<keyword evidence="8" id="KW-1185">Reference proteome</keyword>
<dbReference type="InterPro" id="IPR011992">
    <property type="entry name" value="EF-hand-dom_pair"/>
</dbReference>
<dbReference type="GO" id="GO:0005509">
    <property type="term" value="F:calcium ion binding"/>
    <property type="evidence" value="ECO:0007669"/>
    <property type="project" value="InterPro"/>
</dbReference>
<dbReference type="Pfam" id="PF13405">
    <property type="entry name" value="EF-hand_6"/>
    <property type="match status" value="1"/>
</dbReference>
<comment type="caution">
    <text evidence="7">The sequence shown here is derived from an EMBL/GenBank/DDBJ whole genome shotgun (WGS) entry which is preliminary data.</text>
</comment>
<dbReference type="Proteomes" id="UP000283509">
    <property type="component" value="Unassembled WGS sequence"/>
</dbReference>
<protein>
    <submittedName>
        <fullName evidence="7">Peflin</fullName>
    </submittedName>
</protein>
<feature type="domain" description="EF-hand" evidence="6">
    <location>
        <begin position="67"/>
        <end position="102"/>
    </location>
</feature>
<dbReference type="GO" id="GO:0005737">
    <property type="term" value="C:cytoplasm"/>
    <property type="evidence" value="ECO:0007669"/>
    <property type="project" value="UniProtKB-SubCell"/>
</dbReference>
<keyword evidence="3" id="KW-0479">Metal-binding</keyword>
<reference evidence="7 8" key="1">
    <citation type="submission" date="2018-04" db="EMBL/GenBank/DDBJ databases">
        <authorList>
            <person name="Zhang X."/>
            <person name="Yuan J."/>
            <person name="Li F."/>
            <person name="Xiang J."/>
        </authorList>
    </citation>
    <scope>NUCLEOTIDE SEQUENCE [LARGE SCALE GENOMIC DNA]</scope>
    <source>
        <tissue evidence="7">Muscle</tissue>
    </source>
</reference>
<reference evidence="7 8" key="2">
    <citation type="submission" date="2019-01" db="EMBL/GenBank/DDBJ databases">
        <title>The decoding of complex shrimp genome reveals the adaptation for benthos swimmer, frequently molting mechanism and breeding impact on genome.</title>
        <authorList>
            <person name="Sun Y."/>
            <person name="Gao Y."/>
            <person name="Yu Y."/>
        </authorList>
    </citation>
    <scope>NUCLEOTIDE SEQUENCE [LARGE SCALE GENOMIC DNA]</scope>
    <source>
        <tissue evidence="7">Muscle</tissue>
    </source>
</reference>
<proteinExistence type="predicted"/>
<dbReference type="SUPFAM" id="SSF47473">
    <property type="entry name" value="EF-hand"/>
    <property type="match status" value="1"/>
</dbReference>
<dbReference type="InterPro" id="IPR018247">
    <property type="entry name" value="EF_Hand_1_Ca_BS"/>
</dbReference>
<dbReference type="InterPro" id="IPR002048">
    <property type="entry name" value="EF_hand_dom"/>
</dbReference>
<evidence type="ECO:0000256" key="4">
    <source>
        <dbReference type="ARBA" id="ARBA00022737"/>
    </source>
</evidence>
<dbReference type="Pfam" id="PF13499">
    <property type="entry name" value="EF-hand_7"/>
    <property type="match status" value="1"/>
</dbReference>
<dbReference type="PROSITE" id="PS00018">
    <property type="entry name" value="EF_HAND_1"/>
    <property type="match status" value="2"/>
</dbReference>
<dbReference type="AlphaFoldDB" id="A0A423SQ53"/>
<evidence type="ECO:0000256" key="1">
    <source>
        <dbReference type="ARBA" id="ARBA00004496"/>
    </source>
</evidence>
<organism evidence="7 8">
    <name type="scientific">Penaeus vannamei</name>
    <name type="common">Whiteleg shrimp</name>
    <name type="synonym">Litopenaeus vannamei</name>
    <dbReference type="NCBI Taxonomy" id="6689"/>
    <lineage>
        <taxon>Eukaryota</taxon>
        <taxon>Metazoa</taxon>
        <taxon>Ecdysozoa</taxon>
        <taxon>Arthropoda</taxon>
        <taxon>Crustacea</taxon>
        <taxon>Multicrustacea</taxon>
        <taxon>Malacostraca</taxon>
        <taxon>Eumalacostraca</taxon>
        <taxon>Eucarida</taxon>
        <taxon>Decapoda</taxon>
        <taxon>Dendrobranchiata</taxon>
        <taxon>Penaeoidea</taxon>
        <taxon>Penaeidae</taxon>
        <taxon>Penaeus</taxon>
    </lineage>
</organism>
<dbReference type="PANTHER" id="PTHR46212">
    <property type="entry name" value="PEFLIN"/>
    <property type="match status" value="1"/>
</dbReference>
<dbReference type="PROSITE" id="PS50222">
    <property type="entry name" value="EF_HAND_2"/>
    <property type="match status" value="2"/>
</dbReference>
<keyword evidence="2" id="KW-0963">Cytoplasm</keyword>
<sequence>MDPNIVSWFRAVDQDNSGQINALELSQALQNGSWSKFSEESCRMMINLFDHDHTGTINLQEFGQLFTFINQWIEVYRRFDKDNSGTISEPELMSALQQMGFNLTPQFVGFLVSKFAPRTRQVTLDNFIVSNVQIQRLTNAFRKHDTQMKGVITINYEDFMSLAFSNVV</sequence>
<dbReference type="InterPro" id="IPR051426">
    <property type="entry name" value="Peflin/Sorcin_CaBP"/>
</dbReference>
<evidence type="ECO:0000256" key="3">
    <source>
        <dbReference type="ARBA" id="ARBA00022723"/>
    </source>
</evidence>